<evidence type="ECO:0008006" key="3">
    <source>
        <dbReference type="Google" id="ProtNLM"/>
    </source>
</evidence>
<organism evidence="1 2">
    <name type="scientific">Cohnella cholangitidis</name>
    <dbReference type="NCBI Taxonomy" id="2598458"/>
    <lineage>
        <taxon>Bacteria</taxon>
        <taxon>Bacillati</taxon>
        <taxon>Bacillota</taxon>
        <taxon>Bacilli</taxon>
        <taxon>Bacillales</taxon>
        <taxon>Paenibacillaceae</taxon>
        <taxon>Cohnella</taxon>
    </lineage>
</organism>
<protein>
    <recommendedName>
        <fullName evidence="3">Glycosyl transferase family 2</fullName>
    </recommendedName>
</protein>
<sequence>MAYRMSIFMKYTLQSLLKQTNQSFTALIRYAEATEDAIVPLLNSFDPLPGNIRFIPRRSKVKEQIIRTAGVEDLYLVHLDCDDMYQRSFIQQLHDFKPRKKTRALINQHGYVYDSVNHRMAAVTMPSPPFYTYIYKAEEYLQGTRYKAQGHRNVIRSFEHEILTDKKNRNFMAVVHERNKLNQKLLTRYKFERDRSIVDTILRKFK</sequence>
<proteinExistence type="predicted"/>
<reference evidence="1 2" key="1">
    <citation type="submission" date="2019-07" db="EMBL/GenBank/DDBJ databases">
        <authorList>
            <person name="Kim J.K."/>
            <person name="Cheong H.-M."/>
            <person name="Choi Y."/>
            <person name="Hwang K.J."/>
            <person name="Lee S."/>
            <person name="Choi C."/>
        </authorList>
    </citation>
    <scope>NUCLEOTIDE SEQUENCE [LARGE SCALE GENOMIC DNA]</scope>
    <source>
        <strain evidence="1 2">KS 22</strain>
    </source>
</reference>
<dbReference type="KEGG" id="cchl:FPL14_05930"/>
<accession>A0A7G5BV11</accession>
<evidence type="ECO:0000313" key="1">
    <source>
        <dbReference type="EMBL" id="QMV40795.1"/>
    </source>
</evidence>
<keyword evidence="2" id="KW-1185">Reference proteome</keyword>
<dbReference type="InterPro" id="IPR021466">
    <property type="entry name" value="Put_rhamnosyl_transferase"/>
</dbReference>
<dbReference type="EMBL" id="CP041969">
    <property type="protein sequence ID" value="QMV40795.1"/>
    <property type="molecule type" value="Genomic_DNA"/>
</dbReference>
<dbReference type="AlphaFoldDB" id="A0A7G5BV11"/>
<dbReference type="Pfam" id="PF11316">
    <property type="entry name" value="Rhamno_transf"/>
    <property type="match status" value="1"/>
</dbReference>
<dbReference type="Proteomes" id="UP000515679">
    <property type="component" value="Chromosome"/>
</dbReference>
<evidence type="ECO:0000313" key="2">
    <source>
        <dbReference type="Proteomes" id="UP000515679"/>
    </source>
</evidence>
<name>A0A7G5BV11_9BACL</name>
<gene>
    <name evidence="1" type="ORF">FPL14_05930</name>
</gene>